<accession>A0A840TP00</accession>
<protein>
    <recommendedName>
        <fullName evidence="4">Adhesin domain-containing protein</fullName>
    </recommendedName>
</protein>
<organism evidence="2 3">
    <name type="scientific">Rhabdobacter roseus</name>
    <dbReference type="NCBI Taxonomy" id="1655419"/>
    <lineage>
        <taxon>Bacteria</taxon>
        <taxon>Pseudomonadati</taxon>
        <taxon>Bacteroidota</taxon>
        <taxon>Cytophagia</taxon>
        <taxon>Cytophagales</taxon>
        <taxon>Cytophagaceae</taxon>
        <taxon>Rhabdobacter</taxon>
    </lineage>
</organism>
<feature type="signal peptide" evidence="1">
    <location>
        <begin position="1"/>
        <end position="20"/>
    </location>
</feature>
<feature type="chain" id="PRO_5032847176" description="Adhesin domain-containing protein" evidence="1">
    <location>
        <begin position="21"/>
        <end position="364"/>
    </location>
</feature>
<dbReference type="EMBL" id="JACHGF010000002">
    <property type="protein sequence ID" value="MBB5282943.1"/>
    <property type="molecule type" value="Genomic_DNA"/>
</dbReference>
<comment type="caution">
    <text evidence="2">The sequence shown here is derived from an EMBL/GenBank/DDBJ whole genome shotgun (WGS) entry which is preliminary data.</text>
</comment>
<evidence type="ECO:0008006" key="4">
    <source>
        <dbReference type="Google" id="ProtNLM"/>
    </source>
</evidence>
<dbReference type="AlphaFoldDB" id="A0A840TP00"/>
<gene>
    <name evidence="2" type="ORF">HNQ92_001069</name>
</gene>
<dbReference type="RefSeq" id="WP_184171917.1">
    <property type="nucleotide sequence ID" value="NZ_JACHGF010000002.1"/>
</dbReference>
<evidence type="ECO:0000256" key="1">
    <source>
        <dbReference type="SAM" id="SignalP"/>
    </source>
</evidence>
<evidence type="ECO:0000313" key="3">
    <source>
        <dbReference type="Proteomes" id="UP000557307"/>
    </source>
</evidence>
<keyword evidence="1" id="KW-0732">Signal</keyword>
<dbReference type="Proteomes" id="UP000557307">
    <property type="component" value="Unassembled WGS sequence"/>
</dbReference>
<proteinExistence type="predicted"/>
<evidence type="ECO:0000313" key="2">
    <source>
        <dbReference type="EMBL" id="MBB5282943.1"/>
    </source>
</evidence>
<sequence length="364" mass="39252">MKQLSLLLWSLWGLTLSTYAQLPDQVSITLSTDGDLSLVGSPRSDKVSTNQGQKPEKERLIKQFGESKEVKIFTTPADVQKSKRHEKLEVNIPTRSSVRFRTQEGAVTLSDLEASLTGQARRGSLVLNRLKGEVDLVLDQGDIQATEVEARGLLIARQGNIHLTDVTGLVDARAPQGRLAITIGPTYYKKRPQPLAIELEAADVEITSAPYGGNIRLGNGSLAVSKVSAPLRIEADEASISLREVGAALTVKNRGAINVQLVPFEEKSGESQDVAIEAQNGDVTLELAKNFVGTLQLWFTEDNPVSTQAPITSTIALGTADVVENSQNGGKVLVRETFYWVIVGRGAGPLVVVHVTNGKITLKN</sequence>
<name>A0A840TP00_9BACT</name>
<reference evidence="2 3" key="1">
    <citation type="submission" date="2020-08" db="EMBL/GenBank/DDBJ databases">
        <title>Genomic Encyclopedia of Type Strains, Phase IV (KMG-IV): sequencing the most valuable type-strain genomes for metagenomic binning, comparative biology and taxonomic classification.</title>
        <authorList>
            <person name="Goeker M."/>
        </authorList>
    </citation>
    <scope>NUCLEOTIDE SEQUENCE [LARGE SCALE GENOMIC DNA]</scope>
    <source>
        <strain evidence="2 3">DSM 105074</strain>
    </source>
</reference>
<keyword evidence="3" id="KW-1185">Reference proteome</keyword>